<dbReference type="KEGG" id="pory:EJA05_25115"/>
<dbReference type="OrthoDB" id="6888481at2"/>
<proteinExistence type="predicted"/>
<accession>A0A3Q8U4Z2</accession>
<gene>
    <name evidence="1" type="ORF">EJA05_25115</name>
</gene>
<sequence>MNKYRAAVAGSSLVAFLPGVTPAQRSAVQLAALMAERVTRTDHEQGLVTDWFSHYRRQLQYYGWDGLSAEQVHWPGLERPGIVNAALRRIDATAGEHYATALGLAMAGLARSDWALLNFEQRTRERGVFQLLPCAPSKPGYVDLVLYREHCERDMLNTGFLLRSREATRVQAELVRFNTRLFDQAYRSLVEQRLEKVARQQILSFEI</sequence>
<dbReference type="AlphaFoldDB" id="A0A3Q8U4Z2"/>
<name>A0A3Q8U4Z2_9PSED</name>
<dbReference type="EMBL" id="CP034338">
    <property type="protein sequence ID" value="AZL70813.1"/>
    <property type="molecule type" value="Genomic_DNA"/>
</dbReference>
<evidence type="ECO:0000313" key="1">
    <source>
        <dbReference type="EMBL" id="AZL70813.1"/>
    </source>
</evidence>
<organism evidence="1 2">
    <name type="scientific">Pseudomonas entomophila</name>
    <dbReference type="NCBI Taxonomy" id="312306"/>
    <lineage>
        <taxon>Bacteria</taxon>
        <taxon>Pseudomonadati</taxon>
        <taxon>Pseudomonadota</taxon>
        <taxon>Gammaproteobacteria</taxon>
        <taxon>Pseudomonadales</taxon>
        <taxon>Pseudomonadaceae</taxon>
        <taxon>Pseudomonas</taxon>
    </lineage>
</organism>
<reference evidence="1 2" key="1">
    <citation type="submission" date="2018-12" db="EMBL/GenBank/DDBJ databases">
        <authorList>
            <person name="Li S."/>
            <person name="Yang R."/>
            <person name="Chen G."/>
            <person name="Zou L."/>
            <person name="Zhang C."/>
            <person name="Chen Y."/>
            <person name="Liu Z."/>
            <person name="Li Y."/>
            <person name="Yan Y."/>
            <person name="Huang M."/>
            <person name="Chen T."/>
        </authorList>
    </citation>
    <scope>NUCLEOTIDE SEQUENCE [LARGE SCALE GENOMIC DNA]</scope>
    <source>
        <strain evidence="1 2">1257</strain>
    </source>
</reference>
<evidence type="ECO:0000313" key="2">
    <source>
        <dbReference type="Proteomes" id="UP000268230"/>
    </source>
</evidence>
<protein>
    <submittedName>
        <fullName evidence="1">Uncharacterized protein</fullName>
    </submittedName>
</protein>
<dbReference type="Proteomes" id="UP000268230">
    <property type="component" value="Chromosome"/>
</dbReference>